<accession>A0ABT6A6C4</accession>
<proteinExistence type="predicted"/>
<name>A0ABT6A6C4_9ACTN</name>
<reference evidence="2 3" key="1">
    <citation type="submission" date="2023-03" db="EMBL/GenBank/DDBJ databases">
        <title>Draft genome sequence of Streptomyces sp. K1PA1 isolated from peat swamp forest in Thailand.</title>
        <authorList>
            <person name="Klaysubun C."/>
            <person name="Duangmal K."/>
        </authorList>
    </citation>
    <scope>NUCLEOTIDE SEQUENCE [LARGE SCALE GENOMIC DNA]</scope>
    <source>
        <strain evidence="2 3">K1PA1</strain>
    </source>
</reference>
<protein>
    <submittedName>
        <fullName evidence="2">Uncharacterized protein</fullName>
    </submittedName>
</protein>
<organism evidence="2 3">
    <name type="scientific">Streptomyces tropicalis</name>
    <dbReference type="NCBI Taxonomy" id="3034234"/>
    <lineage>
        <taxon>Bacteria</taxon>
        <taxon>Bacillati</taxon>
        <taxon>Actinomycetota</taxon>
        <taxon>Actinomycetes</taxon>
        <taxon>Kitasatosporales</taxon>
        <taxon>Streptomycetaceae</taxon>
        <taxon>Streptomyces</taxon>
    </lineage>
</organism>
<comment type="caution">
    <text evidence="2">The sequence shown here is derived from an EMBL/GenBank/DDBJ whole genome shotgun (WGS) entry which is preliminary data.</text>
</comment>
<evidence type="ECO:0000256" key="1">
    <source>
        <dbReference type="SAM" id="MobiDB-lite"/>
    </source>
</evidence>
<evidence type="ECO:0000313" key="2">
    <source>
        <dbReference type="EMBL" id="MDF3300196.1"/>
    </source>
</evidence>
<dbReference type="RefSeq" id="WP_276109748.1">
    <property type="nucleotide sequence ID" value="NZ_JARJBB010000007.1"/>
</dbReference>
<dbReference type="Proteomes" id="UP001221150">
    <property type="component" value="Unassembled WGS sequence"/>
</dbReference>
<evidence type="ECO:0000313" key="3">
    <source>
        <dbReference type="Proteomes" id="UP001221150"/>
    </source>
</evidence>
<dbReference type="EMBL" id="JARJBB010000007">
    <property type="protein sequence ID" value="MDF3300196.1"/>
    <property type="molecule type" value="Genomic_DNA"/>
</dbReference>
<sequence length="140" mass="14837">MALYESMPGATYERVAADPVIDLATCVSGCCGIPTTADFAPRPPSQPGRWRPRAGKAAPSADPDEQLRRQGRQGFGWGRRTGAASSVTERAGRPPGWDLWSIQSRRASAETLEEAADTEHDPAEHAITAPLLATAGLGRA</sequence>
<feature type="region of interest" description="Disordered" evidence="1">
    <location>
        <begin position="35"/>
        <end position="140"/>
    </location>
</feature>
<gene>
    <name evidence="2" type="ORF">P3H78_16535</name>
</gene>
<keyword evidence="3" id="KW-1185">Reference proteome</keyword>